<evidence type="ECO:0000313" key="1">
    <source>
        <dbReference type="EMBL" id="GHO88795.1"/>
    </source>
</evidence>
<sequence>MYVVEEMADANTDRHIGRMHSLFCATTRIVGRAGYIPLLNAAADSAAIQTYRSTEQTTRDARRLAGDGSKSGLALTHWIAG</sequence>
<comment type="caution">
    <text evidence="1">The sequence shown here is derived from an EMBL/GenBank/DDBJ whole genome shotgun (WGS) entry which is preliminary data.</text>
</comment>
<gene>
    <name evidence="1" type="ORF">KSZ_68010</name>
</gene>
<dbReference type="Proteomes" id="UP000635565">
    <property type="component" value="Unassembled WGS sequence"/>
</dbReference>
<dbReference type="EMBL" id="BNJJ01000027">
    <property type="protein sequence ID" value="GHO88795.1"/>
    <property type="molecule type" value="Genomic_DNA"/>
</dbReference>
<organism evidence="1 2">
    <name type="scientific">Dictyobacter formicarum</name>
    <dbReference type="NCBI Taxonomy" id="2778368"/>
    <lineage>
        <taxon>Bacteria</taxon>
        <taxon>Bacillati</taxon>
        <taxon>Chloroflexota</taxon>
        <taxon>Ktedonobacteria</taxon>
        <taxon>Ktedonobacterales</taxon>
        <taxon>Dictyobacteraceae</taxon>
        <taxon>Dictyobacter</taxon>
    </lineage>
</organism>
<proteinExistence type="predicted"/>
<protein>
    <submittedName>
        <fullName evidence="1">Uncharacterized protein</fullName>
    </submittedName>
</protein>
<accession>A0ABQ3VRK5</accession>
<evidence type="ECO:0000313" key="2">
    <source>
        <dbReference type="Proteomes" id="UP000635565"/>
    </source>
</evidence>
<keyword evidence="2" id="KW-1185">Reference proteome</keyword>
<name>A0ABQ3VRK5_9CHLR</name>
<reference evidence="1 2" key="1">
    <citation type="journal article" date="2021" name="Int. J. Syst. Evol. Microbiol.">
        <title>Reticulibacter mediterranei gen. nov., sp. nov., within the new family Reticulibacteraceae fam. nov., and Ktedonospora formicarum gen. nov., sp. nov., Ktedonobacter robiniae sp. nov., Dictyobacter formicarum sp. nov. and Dictyobacter arantiisoli sp. nov., belonging to the class Ktedonobacteria.</title>
        <authorList>
            <person name="Yabe S."/>
            <person name="Zheng Y."/>
            <person name="Wang C.M."/>
            <person name="Sakai Y."/>
            <person name="Abe K."/>
            <person name="Yokota A."/>
            <person name="Donadio S."/>
            <person name="Cavaletti L."/>
            <person name="Monciardini P."/>
        </authorList>
    </citation>
    <scope>NUCLEOTIDE SEQUENCE [LARGE SCALE GENOMIC DNA]</scope>
    <source>
        <strain evidence="1 2">SOSP1-9</strain>
    </source>
</reference>